<dbReference type="EMBL" id="FNPH01000004">
    <property type="protein sequence ID" value="SDY91596.1"/>
    <property type="molecule type" value="Genomic_DNA"/>
</dbReference>
<dbReference type="STRING" id="405436.SAMN05444365_104125"/>
<dbReference type="InterPro" id="IPR014746">
    <property type="entry name" value="Gln_synth/guanido_kin_cat_dom"/>
</dbReference>
<dbReference type="InterPro" id="IPR006336">
    <property type="entry name" value="GCS2"/>
</dbReference>
<keyword evidence="1 5" id="KW-0436">Ligase</keyword>
<comment type="similarity">
    <text evidence="5 6">Belongs to the glutamate--cysteine ligase type 2 family. EgtA subfamily.</text>
</comment>
<dbReference type="InterPro" id="IPR035434">
    <property type="entry name" value="GCL_bact_plant"/>
</dbReference>
<dbReference type="GO" id="GO:0052699">
    <property type="term" value="P:ergothioneine biosynthetic process"/>
    <property type="evidence" value="ECO:0007669"/>
    <property type="project" value="UniProtKB-UniRule"/>
</dbReference>
<dbReference type="Proteomes" id="UP000242415">
    <property type="component" value="Unassembled WGS sequence"/>
</dbReference>
<gene>
    <name evidence="5" type="primary">egtA</name>
    <name evidence="8" type="ORF">SAMN05444365_104125</name>
</gene>
<dbReference type="Pfam" id="PF04107">
    <property type="entry name" value="GCS2"/>
    <property type="match status" value="1"/>
</dbReference>
<evidence type="ECO:0000256" key="3">
    <source>
        <dbReference type="ARBA" id="ARBA00022840"/>
    </source>
</evidence>
<evidence type="ECO:0000256" key="5">
    <source>
        <dbReference type="HAMAP-Rule" id="MF_02034"/>
    </source>
</evidence>
<evidence type="ECO:0000256" key="6">
    <source>
        <dbReference type="PIRNR" id="PIRNR017901"/>
    </source>
</evidence>
<evidence type="ECO:0000313" key="8">
    <source>
        <dbReference type="EMBL" id="SDY91596.1"/>
    </source>
</evidence>
<dbReference type="HAMAP" id="MF_02034">
    <property type="entry name" value="EgtA"/>
    <property type="match status" value="1"/>
</dbReference>
<dbReference type="GO" id="GO:0004357">
    <property type="term" value="F:glutamate-cysteine ligase activity"/>
    <property type="evidence" value="ECO:0007669"/>
    <property type="project" value="UniProtKB-UniRule"/>
</dbReference>
<dbReference type="RefSeq" id="WP_245736617.1">
    <property type="nucleotide sequence ID" value="NZ_FNPH01000004.1"/>
</dbReference>
<sequence>MTVSRQRPVAQQHPTADRHPTVRSVDEAEAYVASICFKTGPPRLIGVEMEWVAHARDDPGRPIDPTVLRAALGPHAPRTLDPDSPHAPLPGGATVTVEPGGQVELSTPPHASLDALRVTTAADLDRLTRRLADAGLALHPGGIDPHRRCSRLLSTPRYDAMATAFARDGRDGLVMMCSTAALQVCLDAGTPAQLAPRWAVAHALGPVLLATFATSPRHAGRDTGWASARMRAWLRMRPERTSPVEVTDDPADAWARYALRAPLLCVRRPNGGWHAPPDVSFADWIRGALPRPPTTDDLDYHLSTLFPPVRPRGYLELRYLDSQPPAAWLAPVAVLAAATATDATVDTVRDLAAPAADRWVDAARHGLAAPLLAATARQVLDVACRGLAHTDLPPAVRDEVAVTVERRLAGAPGREFHP</sequence>
<evidence type="ECO:0000256" key="1">
    <source>
        <dbReference type="ARBA" id="ARBA00022598"/>
    </source>
</evidence>
<dbReference type="NCBIfam" id="TIGR03444">
    <property type="entry name" value="EgtA_Cys_ligase"/>
    <property type="match status" value="1"/>
</dbReference>
<dbReference type="PIRSF" id="PIRSF017901">
    <property type="entry name" value="GCL"/>
    <property type="match status" value="1"/>
</dbReference>
<keyword evidence="3 5" id="KW-0067">ATP-binding</keyword>
<keyword evidence="2 5" id="KW-0547">Nucleotide-binding</keyword>
<feature type="region of interest" description="Disordered" evidence="7">
    <location>
        <begin position="73"/>
        <end position="95"/>
    </location>
</feature>
<accession>A0A1H3NRP6</accession>
<evidence type="ECO:0000256" key="2">
    <source>
        <dbReference type="ARBA" id="ARBA00022741"/>
    </source>
</evidence>
<dbReference type="GO" id="GO:0006750">
    <property type="term" value="P:glutathione biosynthetic process"/>
    <property type="evidence" value="ECO:0007669"/>
    <property type="project" value="UniProtKB-UniRule"/>
</dbReference>
<dbReference type="SUPFAM" id="SSF55931">
    <property type="entry name" value="Glutamine synthetase/guanido kinase"/>
    <property type="match status" value="1"/>
</dbReference>
<dbReference type="Gene3D" id="3.30.590.20">
    <property type="match status" value="1"/>
</dbReference>
<protein>
    <recommendedName>
        <fullName evidence="5">Glutamate--cysteine ligase EgtA</fullName>
        <ecNumber evidence="5">6.3.2.2</ecNumber>
    </recommendedName>
    <alternativeName>
        <fullName evidence="5">Gamma-glutamylcysteine synthase</fullName>
        <shortName evidence="5">GCS</shortName>
        <shortName evidence="5">Gamma-ECS</shortName>
    </alternativeName>
</protein>
<reference evidence="9" key="1">
    <citation type="submission" date="2016-10" db="EMBL/GenBank/DDBJ databases">
        <authorList>
            <person name="Varghese N."/>
            <person name="Submissions S."/>
        </authorList>
    </citation>
    <scope>NUCLEOTIDE SEQUENCE [LARGE SCALE GENOMIC DNA]</scope>
    <source>
        <strain evidence="9">DSM 45245</strain>
    </source>
</reference>
<evidence type="ECO:0000256" key="7">
    <source>
        <dbReference type="SAM" id="MobiDB-lite"/>
    </source>
</evidence>
<dbReference type="PANTHER" id="PTHR34378">
    <property type="entry name" value="GLUTAMATE--CYSTEINE LIGASE, CHLOROPLASTIC"/>
    <property type="match status" value="1"/>
</dbReference>
<dbReference type="EC" id="6.3.2.2" evidence="5"/>
<feature type="region of interest" description="Disordered" evidence="7">
    <location>
        <begin position="1"/>
        <end position="21"/>
    </location>
</feature>
<evidence type="ECO:0000313" key="9">
    <source>
        <dbReference type="Proteomes" id="UP000242415"/>
    </source>
</evidence>
<dbReference type="PANTHER" id="PTHR34378:SF1">
    <property type="entry name" value="GLUTAMATE--CYSTEINE LIGASE, CHLOROPLASTIC"/>
    <property type="match status" value="1"/>
</dbReference>
<dbReference type="AlphaFoldDB" id="A0A1H3NRP6"/>
<dbReference type="InterPro" id="IPR017809">
    <property type="entry name" value="EgtA_Actinobacteria"/>
</dbReference>
<keyword evidence="9" id="KW-1185">Reference proteome</keyword>
<evidence type="ECO:0000256" key="4">
    <source>
        <dbReference type="ARBA" id="ARBA00048819"/>
    </source>
</evidence>
<organism evidence="8 9">
    <name type="scientific">Micromonospora pattaloongensis</name>
    <dbReference type="NCBI Taxonomy" id="405436"/>
    <lineage>
        <taxon>Bacteria</taxon>
        <taxon>Bacillati</taxon>
        <taxon>Actinomycetota</taxon>
        <taxon>Actinomycetes</taxon>
        <taxon>Micromonosporales</taxon>
        <taxon>Micromonosporaceae</taxon>
        <taxon>Micromonospora</taxon>
    </lineage>
</organism>
<comment type="catalytic activity">
    <reaction evidence="4 5 6">
        <text>L-cysteine + L-glutamate + ATP = gamma-L-glutamyl-L-cysteine + ADP + phosphate + H(+)</text>
        <dbReference type="Rhea" id="RHEA:13285"/>
        <dbReference type="ChEBI" id="CHEBI:15378"/>
        <dbReference type="ChEBI" id="CHEBI:29985"/>
        <dbReference type="ChEBI" id="CHEBI:30616"/>
        <dbReference type="ChEBI" id="CHEBI:35235"/>
        <dbReference type="ChEBI" id="CHEBI:43474"/>
        <dbReference type="ChEBI" id="CHEBI:58173"/>
        <dbReference type="ChEBI" id="CHEBI:456216"/>
        <dbReference type="EC" id="6.3.2.2"/>
    </reaction>
</comment>
<proteinExistence type="inferred from homology"/>
<comment type="function">
    <text evidence="5">Catalyzes the synthesis of gamma-glutamylcysteine (gamma-GC). This compound is used as substrate for the biosynthesis of the low-molecular thiol compound ergothioneine.</text>
</comment>
<name>A0A1H3NRP6_9ACTN</name>
<comment type="pathway">
    <text evidence="5">Amino-acid biosynthesis; ergothioneine biosynthesis.</text>
</comment>
<dbReference type="UniPathway" id="UPA01014"/>
<dbReference type="GO" id="GO:0005524">
    <property type="term" value="F:ATP binding"/>
    <property type="evidence" value="ECO:0007669"/>
    <property type="project" value="UniProtKB-UniRule"/>
</dbReference>